<reference evidence="1 2" key="1">
    <citation type="submission" date="2016-10" db="EMBL/GenBank/DDBJ databases">
        <authorList>
            <person name="de Groot N.N."/>
        </authorList>
    </citation>
    <scope>NUCLEOTIDE SEQUENCE [LARGE SCALE GENOMIC DNA]</scope>
    <source>
        <strain evidence="1 2">CGMCC 1.10076</strain>
    </source>
</reference>
<evidence type="ECO:0000313" key="1">
    <source>
        <dbReference type="EMBL" id="SDJ28560.1"/>
    </source>
</evidence>
<dbReference type="STRING" id="1128970.SAMN04487935_0556"/>
<protein>
    <recommendedName>
        <fullName evidence="3">ParB/Sulfiredoxin domain-containing protein</fullName>
    </recommendedName>
</protein>
<evidence type="ECO:0000313" key="2">
    <source>
        <dbReference type="Proteomes" id="UP000199580"/>
    </source>
</evidence>
<dbReference type="Proteomes" id="UP000199580">
    <property type="component" value="Unassembled WGS sequence"/>
</dbReference>
<dbReference type="AlphaFoldDB" id="A0A1G8SIU0"/>
<proteinExistence type="predicted"/>
<accession>A0A1G8SIU0</accession>
<organism evidence="1 2">
    <name type="scientific">Flavobacterium noncentrifugens</name>
    <dbReference type="NCBI Taxonomy" id="1128970"/>
    <lineage>
        <taxon>Bacteria</taxon>
        <taxon>Pseudomonadati</taxon>
        <taxon>Bacteroidota</taxon>
        <taxon>Flavobacteriia</taxon>
        <taxon>Flavobacteriales</taxon>
        <taxon>Flavobacteriaceae</taxon>
        <taxon>Flavobacterium</taxon>
    </lineage>
</organism>
<dbReference type="EMBL" id="FNEZ01000001">
    <property type="protein sequence ID" value="SDJ28560.1"/>
    <property type="molecule type" value="Genomic_DNA"/>
</dbReference>
<name>A0A1G8SIU0_9FLAO</name>
<evidence type="ECO:0008006" key="3">
    <source>
        <dbReference type="Google" id="ProtNLM"/>
    </source>
</evidence>
<gene>
    <name evidence="1" type="ORF">SAMN04487935_0556</name>
</gene>
<sequence>MKMENTFAGKGGKKPQIEIKVDQILLDNRNPRLIQYVDDVNSITQLELTKILYDSFDTEAIALSLIQNGYFDEEPVIVVPNNLPSGFKFSDFSYDELTEKLANLSEDGLTFTVVEGNRRISSIKMLLDDRLRSILGIDKVYPKVDDEEIKKDIAKIPCIVYENRKEVSSYLGVRHIAGLLKWEAFAKAAYISNTIEEKLQENNDDQNQAINEVQKIVGDRSDSLKKQFVSYKMYIEALHDLEKFDTKPILDKFSLLTVVYNSPAIREYIGIESYNKIDFNRRVIPSNKIAEFENVLTWVFGNKNKGKDPVLTDSRKITSQLSHVVSSSEAIKYLDRYGDLEGAYERTNGEKEFLIRNLSKAFRNIQESLSFAYKFKNEKDILDKVQELEEVVQALKSNLKS</sequence>
<keyword evidence="2" id="KW-1185">Reference proteome</keyword>